<dbReference type="PANTHER" id="PTHR48037:SF1">
    <property type="entry name" value="RRM DOMAIN-CONTAINING PROTEIN"/>
    <property type="match status" value="1"/>
</dbReference>
<feature type="domain" description="RRM" evidence="3">
    <location>
        <begin position="64"/>
        <end position="144"/>
    </location>
</feature>
<organism evidence="4 6">
    <name type="scientific">Plasmodiophora brassicae</name>
    <name type="common">Clubroot disease agent</name>
    <dbReference type="NCBI Taxonomy" id="37360"/>
    <lineage>
        <taxon>Eukaryota</taxon>
        <taxon>Sar</taxon>
        <taxon>Rhizaria</taxon>
        <taxon>Endomyxa</taxon>
        <taxon>Phytomyxea</taxon>
        <taxon>Plasmodiophorida</taxon>
        <taxon>Plasmodiophoridae</taxon>
        <taxon>Plasmodiophora</taxon>
    </lineage>
</organism>
<proteinExistence type="predicted"/>
<reference evidence="4 6" key="1">
    <citation type="submission" date="2015-02" db="EMBL/GenBank/DDBJ databases">
        <authorList>
            <person name="Chooi Y.-H."/>
        </authorList>
    </citation>
    <scope>NUCLEOTIDE SEQUENCE [LARGE SCALE GENOMIC DNA]</scope>
    <source>
        <strain evidence="4">E3</strain>
    </source>
</reference>
<gene>
    <name evidence="4" type="ORF">PBRA_006087</name>
    <name evidence="5" type="ORF">PLBR_LOCUS5402</name>
</gene>
<evidence type="ECO:0000313" key="6">
    <source>
        <dbReference type="Proteomes" id="UP000039324"/>
    </source>
</evidence>
<dbReference type="GO" id="GO:0003723">
    <property type="term" value="F:RNA binding"/>
    <property type="evidence" value="ECO:0007669"/>
    <property type="project" value="UniProtKB-UniRule"/>
</dbReference>
<dbReference type="InterPro" id="IPR035979">
    <property type="entry name" value="RBD_domain_sf"/>
</dbReference>
<keyword evidence="6" id="KW-1185">Reference proteome</keyword>
<dbReference type="InterPro" id="IPR012677">
    <property type="entry name" value="Nucleotide-bd_a/b_plait_sf"/>
</dbReference>
<dbReference type="PANTHER" id="PTHR48037">
    <property type="entry name" value="ATPASE E1"/>
    <property type="match status" value="1"/>
</dbReference>
<dbReference type="EMBL" id="CDSF01000081">
    <property type="protein sequence ID" value="CEO97974.1"/>
    <property type="molecule type" value="Genomic_DNA"/>
</dbReference>
<evidence type="ECO:0000259" key="3">
    <source>
        <dbReference type="PROSITE" id="PS50102"/>
    </source>
</evidence>
<evidence type="ECO:0000256" key="2">
    <source>
        <dbReference type="SAM" id="MobiDB-lite"/>
    </source>
</evidence>
<geneLocation type="mitochondrion" evidence="5"/>
<dbReference type="Proteomes" id="UP000290189">
    <property type="component" value="Unassembled WGS sequence"/>
</dbReference>
<dbReference type="STRING" id="37360.A0A0G4IS27"/>
<dbReference type="SMART" id="SM00360">
    <property type="entry name" value="RRM"/>
    <property type="match status" value="1"/>
</dbReference>
<dbReference type="Pfam" id="PF00076">
    <property type="entry name" value="RRM_1"/>
    <property type="match status" value="1"/>
</dbReference>
<keyword evidence="5" id="KW-0496">Mitochondrion</keyword>
<dbReference type="OrthoDB" id="193499at2759"/>
<reference evidence="5 7" key="2">
    <citation type="submission" date="2018-03" db="EMBL/GenBank/DDBJ databases">
        <authorList>
            <person name="Fogelqvist J."/>
        </authorList>
    </citation>
    <scope>NUCLEOTIDE SEQUENCE [LARGE SCALE GENOMIC DNA]</scope>
</reference>
<dbReference type="Proteomes" id="UP000039324">
    <property type="component" value="Unassembled WGS sequence"/>
</dbReference>
<name>A0A0G4IS27_PLABS</name>
<dbReference type="AlphaFoldDB" id="A0A0G4IS27"/>
<protein>
    <recommendedName>
        <fullName evidence="3">RRM domain-containing protein</fullName>
    </recommendedName>
</protein>
<dbReference type="SUPFAM" id="SSF54928">
    <property type="entry name" value="RNA-binding domain, RBD"/>
    <property type="match status" value="1"/>
</dbReference>
<dbReference type="PROSITE" id="PS50102">
    <property type="entry name" value="RRM"/>
    <property type="match status" value="1"/>
</dbReference>
<evidence type="ECO:0000256" key="1">
    <source>
        <dbReference type="PROSITE-ProRule" id="PRU00176"/>
    </source>
</evidence>
<evidence type="ECO:0000313" key="5">
    <source>
        <dbReference type="EMBL" id="SPQ98187.1"/>
    </source>
</evidence>
<dbReference type="EMBL" id="OVEO01000009">
    <property type="protein sequence ID" value="SPQ98187.1"/>
    <property type="molecule type" value="Genomic_DNA"/>
</dbReference>
<accession>A0A0G4IS27</accession>
<dbReference type="Gene3D" id="3.30.70.330">
    <property type="match status" value="1"/>
</dbReference>
<sequence>MPQTRICLSYRRASSSVIRLPLAASSTAIVLRDWELHVGRGVRAFKMSFADVDDVVPDVAPTRRTLYVGGLSIDVTEEIVRSAFQIFGELVDVTIPPPVGGIVEKTRRFAFVEFEDPEDALCAKDNMNDSDLYGRIINVKYASDERRRQEEKPRPVWAQTPCDSNHDERMDDAQ</sequence>
<evidence type="ECO:0000313" key="4">
    <source>
        <dbReference type="EMBL" id="CEO97974.1"/>
    </source>
</evidence>
<dbReference type="InterPro" id="IPR000504">
    <property type="entry name" value="RRM_dom"/>
</dbReference>
<feature type="compositionally biased region" description="Basic and acidic residues" evidence="2">
    <location>
        <begin position="164"/>
        <end position="174"/>
    </location>
</feature>
<keyword evidence="1" id="KW-0694">RNA-binding</keyword>
<feature type="compositionally biased region" description="Basic and acidic residues" evidence="2">
    <location>
        <begin position="144"/>
        <end position="154"/>
    </location>
</feature>
<evidence type="ECO:0000313" key="7">
    <source>
        <dbReference type="Proteomes" id="UP000290189"/>
    </source>
</evidence>
<feature type="region of interest" description="Disordered" evidence="2">
    <location>
        <begin position="144"/>
        <end position="174"/>
    </location>
</feature>